<protein>
    <submittedName>
        <fullName evidence="1">Uncharacterized protein</fullName>
    </submittedName>
</protein>
<reference evidence="1" key="1">
    <citation type="submission" date="2023-07" db="EMBL/GenBank/DDBJ databases">
        <authorList>
            <consortium name="AG Swart"/>
            <person name="Singh M."/>
            <person name="Singh A."/>
            <person name="Seah K."/>
            <person name="Emmerich C."/>
        </authorList>
    </citation>
    <scope>NUCLEOTIDE SEQUENCE</scope>
    <source>
        <strain evidence="1">DP1</strain>
    </source>
</reference>
<gene>
    <name evidence="1" type="ORF">ECRASSUSDP1_LOCUS28656</name>
</gene>
<dbReference type="Proteomes" id="UP001295684">
    <property type="component" value="Unassembled WGS sequence"/>
</dbReference>
<dbReference type="AlphaFoldDB" id="A0AAD1Y9K4"/>
<name>A0AAD1Y9K4_EUPCR</name>
<dbReference type="EMBL" id="CAMPGE010029548">
    <property type="protein sequence ID" value="CAI2387029.1"/>
    <property type="molecule type" value="Genomic_DNA"/>
</dbReference>
<accession>A0AAD1Y9K4</accession>
<evidence type="ECO:0000313" key="2">
    <source>
        <dbReference type="Proteomes" id="UP001295684"/>
    </source>
</evidence>
<keyword evidence="2" id="KW-1185">Reference proteome</keyword>
<comment type="caution">
    <text evidence="1">The sequence shown here is derived from an EMBL/GenBank/DDBJ whole genome shotgun (WGS) entry which is preliminary data.</text>
</comment>
<organism evidence="1 2">
    <name type="scientific">Euplotes crassus</name>
    <dbReference type="NCBI Taxonomy" id="5936"/>
    <lineage>
        <taxon>Eukaryota</taxon>
        <taxon>Sar</taxon>
        <taxon>Alveolata</taxon>
        <taxon>Ciliophora</taxon>
        <taxon>Intramacronucleata</taxon>
        <taxon>Spirotrichea</taxon>
        <taxon>Hypotrichia</taxon>
        <taxon>Euplotida</taxon>
        <taxon>Euplotidae</taxon>
        <taxon>Moneuplotes</taxon>
    </lineage>
</organism>
<evidence type="ECO:0000313" key="1">
    <source>
        <dbReference type="EMBL" id="CAI2387029.1"/>
    </source>
</evidence>
<sequence>MSGACLHLSKYSENMAIIQELVFIKACTNAGVGSEEFEESKSTRTSFFPDREKTQQQGTDWTELSQLFNKGDLEESDFRRFEKLASPISHLILKNLCQNLYQKMTLRLKIRKNLPNHHRKCQMNLG</sequence>
<proteinExistence type="predicted"/>